<dbReference type="Pfam" id="PF06985">
    <property type="entry name" value="HET"/>
    <property type="match status" value="1"/>
</dbReference>
<dbReference type="OrthoDB" id="2157530at2759"/>
<comment type="caution">
    <text evidence="2">The sequence shown here is derived from an EMBL/GenBank/DDBJ whole genome shotgun (WGS) entry which is preliminary data.</text>
</comment>
<dbReference type="AlphaFoldDB" id="A0A423V8R0"/>
<gene>
    <name evidence="2" type="ORF">VSDG_09958</name>
</gene>
<dbReference type="EMBL" id="LJZO01000089">
    <property type="protein sequence ID" value="ROV87216.1"/>
    <property type="molecule type" value="Genomic_DNA"/>
</dbReference>
<evidence type="ECO:0000313" key="3">
    <source>
        <dbReference type="Proteomes" id="UP000284375"/>
    </source>
</evidence>
<proteinExistence type="predicted"/>
<dbReference type="PANTHER" id="PTHR24148:SF82">
    <property type="entry name" value="HETEROKARYON INCOMPATIBILITY DOMAIN-CONTAINING PROTEIN"/>
    <property type="match status" value="1"/>
</dbReference>
<protein>
    <recommendedName>
        <fullName evidence="1">Heterokaryon incompatibility domain-containing protein</fullName>
    </recommendedName>
</protein>
<feature type="domain" description="Heterokaryon incompatibility" evidence="1">
    <location>
        <begin position="63"/>
        <end position="193"/>
    </location>
</feature>
<keyword evidence="3" id="KW-1185">Reference proteome</keyword>
<reference evidence="2 3" key="1">
    <citation type="submission" date="2015-09" db="EMBL/GenBank/DDBJ databases">
        <title>Host preference determinants of Valsa canker pathogens revealed by comparative genomics.</title>
        <authorList>
            <person name="Yin Z."/>
            <person name="Huang L."/>
        </authorList>
    </citation>
    <scope>NUCLEOTIDE SEQUENCE [LARGE SCALE GENOMIC DNA]</scope>
    <source>
        <strain evidence="2 3">YSFL</strain>
    </source>
</reference>
<evidence type="ECO:0000313" key="2">
    <source>
        <dbReference type="EMBL" id="ROV87216.1"/>
    </source>
</evidence>
<dbReference type="InterPro" id="IPR052895">
    <property type="entry name" value="HetReg/Transcr_Mod"/>
</dbReference>
<evidence type="ECO:0000259" key="1">
    <source>
        <dbReference type="Pfam" id="PF06985"/>
    </source>
</evidence>
<organism evidence="2 3">
    <name type="scientific">Cytospora chrysosperma</name>
    <name type="common">Cytospora canker fungus</name>
    <name type="synonym">Sphaeria chrysosperma</name>
    <dbReference type="NCBI Taxonomy" id="252740"/>
    <lineage>
        <taxon>Eukaryota</taxon>
        <taxon>Fungi</taxon>
        <taxon>Dikarya</taxon>
        <taxon>Ascomycota</taxon>
        <taxon>Pezizomycotina</taxon>
        <taxon>Sordariomycetes</taxon>
        <taxon>Sordariomycetidae</taxon>
        <taxon>Diaporthales</taxon>
        <taxon>Cytosporaceae</taxon>
        <taxon>Cytospora</taxon>
    </lineage>
</organism>
<dbReference type="InterPro" id="IPR010730">
    <property type="entry name" value="HET"/>
</dbReference>
<name>A0A423V8R0_CYTCH</name>
<sequence length="596" mass="67060">MKHKILEVFPFRRRLDTDSSFYTPLDSSREEIRVIHLLPGEFDHGIKIELVPIFLSSEPPPRYNALSYVWGREQCQAPALVNGKPFAITSNLDLALRYFRDRVAEKVLWVDAVCINQGDIVEKGIHVQMMGRIYSEAAQVFVWLGQAGGGSDELIDHMSGSEALDGAVDPTLQDASLAMMGRPWFTRIWVQQEIALARLDPLVCCGRRTISFATWCDHMLKMLFALEDTYREVMQRQEMEGVAIRPSPGDSEEVVEAKYQKLLQHIGNNKKWMAIQQSLITAQNLAYLRAAVEMASGIYNDKLAQVNAYIKLKTDPQSLTGVPRGNSQVSTASEVKRVLEGNRMDEVAARDFIKSLVSLKDPTEFPLLLRATCRMDATEPRDKVFGILGLAKFIGKPVLADYNKTKRQVYSEAFAAVIRDGLEWSYSMWSVSGSRKKGLPSWVPDLSYDSADSHHIKPPYRATVDALQSSFRGVPLATFSDDYQILYAGGVELGRVHIAFQQPIVEDPELINPDERFKMREEVKALIAENSIPIRTMWKTMMGTIDFSSTWDGDHLEVLRSEEIMLRAISIICGQGDTASQQGKDCVKRMVAKVTP</sequence>
<dbReference type="Proteomes" id="UP000284375">
    <property type="component" value="Unassembled WGS sequence"/>
</dbReference>
<accession>A0A423V8R0</accession>
<dbReference type="PANTHER" id="PTHR24148">
    <property type="entry name" value="ANKYRIN REPEAT DOMAIN-CONTAINING PROTEIN 39 HOMOLOG-RELATED"/>
    <property type="match status" value="1"/>
</dbReference>
<dbReference type="STRING" id="252740.A0A423V8R0"/>